<reference evidence="1 2" key="1">
    <citation type="submission" date="2024-05" db="EMBL/GenBank/DDBJ databases">
        <title>Genome sequencing and assembly of Indian major carp, Cirrhinus mrigala (Hamilton, 1822).</title>
        <authorList>
            <person name="Mohindra V."/>
            <person name="Chowdhury L.M."/>
            <person name="Lal K."/>
            <person name="Jena J.K."/>
        </authorList>
    </citation>
    <scope>NUCLEOTIDE SEQUENCE [LARGE SCALE GENOMIC DNA]</scope>
    <source>
        <strain evidence="1">CM1030</strain>
        <tissue evidence="1">Blood</tissue>
    </source>
</reference>
<organism evidence="1 2">
    <name type="scientific">Cirrhinus mrigala</name>
    <name type="common">Mrigala</name>
    <dbReference type="NCBI Taxonomy" id="683832"/>
    <lineage>
        <taxon>Eukaryota</taxon>
        <taxon>Metazoa</taxon>
        <taxon>Chordata</taxon>
        <taxon>Craniata</taxon>
        <taxon>Vertebrata</taxon>
        <taxon>Euteleostomi</taxon>
        <taxon>Actinopterygii</taxon>
        <taxon>Neopterygii</taxon>
        <taxon>Teleostei</taxon>
        <taxon>Ostariophysi</taxon>
        <taxon>Cypriniformes</taxon>
        <taxon>Cyprinidae</taxon>
        <taxon>Labeoninae</taxon>
        <taxon>Labeonini</taxon>
        <taxon>Cirrhinus</taxon>
    </lineage>
</organism>
<keyword evidence="2" id="KW-1185">Reference proteome</keyword>
<dbReference type="EMBL" id="JAMKFB020000241">
    <property type="protein sequence ID" value="KAL0151501.1"/>
    <property type="molecule type" value="Genomic_DNA"/>
</dbReference>
<accession>A0ABD0MSH1</accession>
<proteinExistence type="predicted"/>
<feature type="non-terminal residue" evidence="1">
    <location>
        <position position="1"/>
    </location>
</feature>
<comment type="caution">
    <text evidence="1">The sequence shown here is derived from an EMBL/GenBank/DDBJ whole genome shotgun (WGS) entry which is preliminary data.</text>
</comment>
<evidence type="ECO:0000313" key="1">
    <source>
        <dbReference type="EMBL" id="KAL0151501.1"/>
    </source>
</evidence>
<protein>
    <submittedName>
        <fullName evidence="1">Uncharacterized protein</fullName>
    </submittedName>
</protein>
<gene>
    <name evidence="1" type="ORF">M9458_053153</name>
</gene>
<name>A0ABD0MSH1_CIRMR</name>
<dbReference type="AlphaFoldDB" id="A0ABD0MSH1"/>
<dbReference type="Proteomes" id="UP001529510">
    <property type="component" value="Unassembled WGS sequence"/>
</dbReference>
<sequence length="103" mass="12090">WSNDKGWRTKRLSHRMRKALCYETHSFQLLPPSEDSLFLPRPKRTRSGAKFKLIVQMNFCHCALKGCTEPSDQCSAFHVRCESRPNALYNVEVYNIEVYPVRL</sequence>
<evidence type="ECO:0000313" key="2">
    <source>
        <dbReference type="Proteomes" id="UP001529510"/>
    </source>
</evidence>